<feature type="compositionally biased region" description="Polar residues" evidence="1">
    <location>
        <begin position="153"/>
        <end position="167"/>
    </location>
</feature>
<evidence type="ECO:0000313" key="3">
    <source>
        <dbReference type="EMBL" id="GJT75851.1"/>
    </source>
</evidence>
<proteinExistence type="predicted"/>
<feature type="region of interest" description="Disordered" evidence="1">
    <location>
        <begin position="110"/>
        <end position="174"/>
    </location>
</feature>
<sequence>MIKGTHVEHGFRREFMSIFGQDVDTFTSTMLLNVDQLQKQLDKDEFQEDGSMAAFWVVNNQFQKFINSKFTLDYDSQMTDTYFVEYTGLEVQHFRDTLLQHLSNVKKSVAERTRHQRQYERRVNKRQMQTQESKIDTGKALDADLVDTESIRTDSTVQDDSSRSGNDTDADDADIRPIYDEEPMAEVQLTAECNIFAIGQQHTEQPEIIIEGRVDQYPETCQVKSPMLDSSPDNQTTEYSKQSLESENILLKETVAQFQKDFSRMEAHCIALELKYQIHIFNIRATWIQEKVFAIAALKNDLRKLKGNSVVLKFDKTSVLGKPVLPSVRNQSVVRQPNAFKSARTQMSKQRFATQVDMTKNLSKPVTQHYLPKKTESTFAKPDHMIASSSSRNSSRIAKDFRHRFSPNKTSVVSEKTSPRSDLRWKPTGRIFKSVGLRWIPTGKLFDSCTSKVDSEPPHGSNVDIPHIHECKQTLDVSAGTSINVQKEQSLDLSADDDTVMASDHVSSDPVEPNKGNIKEAMADSAWIESMQEELHQFDRLDVWELVDRPLCKNVINLKWLWKNKRDEENTVIRNKSRLVAKGYAQKEGIDFEESFAPVARLEAVRLFIAYAAHKSFTVYQMDVKTAFLYGPLKEEVYVNQPDGFVDPYHPDKVYRLKKALYGLKQAPRAWYDELSNFLVSEGFSKDIVHATCYCARYQAKPTEKHLTAVKRIFRYLKDSINMGLWYPKDTGFELTAFSDSDHAGCLDSRKSTSGGIQFLGGDKLVSWSSKKQDCTSMSTAEAEYVSLSACCAQVLWLRTQLTDYGFHFDKIPMYCDSKAAIAISCNPVQHSRTKHIDVRYHFIKEQVEKGIVELFFVRTEYQLADLFTKALSEDRFKYLVRRLGMRCLTPDELEVLAIESA</sequence>
<keyword evidence="4" id="KW-1185">Reference proteome</keyword>
<reference evidence="3" key="1">
    <citation type="journal article" date="2022" name="Int. J. Mol. Sci.">
        <title>Draft Genome of Tanacetum Coccineum: Genomic Comparison of Closely Related Tanacetum-Family Plants.</title>
        <authorList>
            <person name="Yamashiro T."/>
            <person name="Shiraishi A."/>
            <person name="Nakayama K."/>
            <person name="Satake H."/>
        </authorList>
    </citation>
    <scope>NUCLEOTIDE SEQUENCE</scope>
</reference>
<evidence type="ECO:0000256" key="1">
    <source>
        <dbReference type="SAM" id="MobiDB-lite"/>
    </source>
</evidence>
<dbReference type="InterPro" id="IPR043502">
    <property type="entry name" value="DNA/RNA_pol_sf"/>
</dbReference>
<dbReference type="PANTHER" id="PTHR11439">
    <property type="entry name" value="GAG-POL-RELATED RETROTRANSPOSON"/>
    <property type="match status" value="1"/>
</dbReference>
<dbReference type="PANTHER" id="PTHR11439:SF509">
    <property type="entry name" value="RNA-DIRECTED DNA POLYMERASE"/>
    <property type="match status" value="1"/>
</dbReference>
<gene>
    <name evidence="3" type="ORF">Tco_1042576</name>
</gene>
<dbReference type="Pfam" id="PF07727">
    <property type="entry name" value="RVT_2"/>
    <property type="match status" value="1"/>
</dbReference>
<organism evidence="3 4">
    <name type="scientific">Tanacetum coccineum</name>
    <dbReference type="NCBI Taxonomy" id="301880"/>
    <lineage>
        <taxon>Eukaryota</taxon>
        <taxon>Viridiplantae</taxon>
        <taxon>Streptophyta</taxon>
        <taxon>Embryophyta</taxon>
        <taxon>Tracheophyta</taxon>
        <taxon>Spermatophyta</taxon>
        <taxon>Magnoliopsida</taxon>
        <taxon>eudicotyledons</taxon>
        <taxon>Gunneridae</taxon>
        <taxon>Pentapetalae</taxon>
        <taxon>asterids</taxon>
        <taxon>campanulids</taxon>
        <taxon>Asterales</taxon>
        <taxon>Asteraceae</taxon>
        <taxon>Asteroideae</taxon>
        <taxon>Anthemideae</taxon>
        <taxon>Anthemidinae</taxon>
        <taxon>Tanacetum</taxon>
    </lineage>
</organism>
<protein>
    <submittedName>
        <fullName evidence="3">Integrase, catalytic region, zinc finger, CCHC-type containing protein</fullName>
    </submittedName>
</protein>
<accession>A0ABQ5GKW1</accession>
<name>A0ABQ5GKW1_9ASTR</name>
<comment type="caution">
    <text evidence="3">The sequence shown here is derived from an EMBL/GenBank/DDBJ whole genome shotgun (WGS) entry which is preliminary data.</text>
</comment>
<feature type="domain" description="Reverse transcriptase Ty1/copia-type" evidence="2">
    <location>
        <begin position="542"/>
        <end position="696"/>
    </location>
</feature>
<evidence type="ECO:0000259" key="2">
    <source>
        <dbReference type="Pfam" id="PF07727"/>
    </source>
</evidence>
<dbReference type="InterPro" id="IPR013103">
    <property type="entry name" value="RVT_2"/>
</dbReference>
<feature type="compositionally biased region" description="Basic and acidic residues" evidence="1">
    <location>
        <begin position="133"/>
        <end position="142"/>
    </location>
</feature>
<feature type="compositionally biased region" description="Basic and acidic residues" evidence="1">
    <location>
        <begin position="110"/>
        <end position="122"/>
    </location>
</feature>
<dbReference type="SUPFAM" id="SSF56672">
    <property type="entry name" value="DNA/RNA polymerases"/>
    <property type="match status" value="1"/>
</dbReference>
<dbReference type="EMBL" id="BQNB010018570">
    <property type="protein sequence ID" value="GJT75851.1"/>
    <property type="molecule type" value="Genomic_DNA"/>
</dbReference>
<evidence type="ECO:0000313" key="4">
    <source>
        <dbReference type="Proteomes" id="UP001151760"/>
    </source>
</evidence>
<dbReference type="CDD" id="cd09272">
    <property type="entry name" value="RNase_HI_RT_Ty1"/>
    <property type="match status" value="1"/>
</dbReference>
<reference evidence="3" key="2">
    <citation type="submission" date="2022-01" db="EMBL/GenBank/DDBJ databases">
        <authorList>
            <person name="Yamashiro T."/>
            <person name="Shiraishi A."/>
            <person name="Satake H."/>
            <person name="Nakayama K."/>
        </authorList>
    </citation>
    <scope>NUCLEOTIDE SEQUENCE</scope>
</reference>
<dbReference type="Proteomes" id="UP001151760">
    <property type="component" value="Unassembled WGS sequence"/>
</dbReference>